<dbReference type="Proteomes" id="UP000184499">
    <property type="component" value="Unassembled WGS sequence"/>
</dbReference>
<feature type="region of interest" description="Disordered" evidence="1">
    <location>
        <begin position="33"/>
        <end position="64"/>
    </location>
</feature>
<protein>
    <submittedName>
        <fullName evidence="2">Uncharacterized protein</fullName>
    </submittedName>
</protein>
<gene>
    <name evidence="2" type="ORF">ASPBRDRAFT_60100</name>
</gene>
<dbReference type="EMBL" id="KV878703">
    <property type="protein sequence ID" value="OJJ65960.1"/>
    <property type="molecule type" value="Genomic_DNA"/>
</dbReference>
<dbReference type="VEuPathDB" id="FungiDB:ASPBRDRAFT_60100"/>
<evidence type="ECO:0000313" key="3">
    <source>
        <dbReference type="Proteomes" id="UP000184499"/>
    </source>
</evidence>
<reference evidence="3" key="1">
    <citation type="journal article" date="2017" name="Genome Biol.">
        <title>Comparative genomics reveals high biological diversity and specific adaptations in the industrially and medically important fungal genus Aspergillus.</title>
        <authorList>
            <person name="de Vries R.P."/>
            <person name="Riley R."/>
            <person name="Wiebenga A."/>
            <person name="Aguilar-Osorio G."/>
            <person name="Amillis S."/>
            <person name="Uchima C.A."/>
            <person name="Anderluh G."/>
            <person name="Asadollahi M."/>
            <person name="Askin M."/>
            <person name="Barry K."/>
            <person name="Battaglia E."/>
            <person name="Bayram O."/>
            <person name="Benocci T."/>
            <person name="Braus-Stromeyer S.A."/>
            <person name="Caldana C."/>
            <person name="Canovas D."/>
            <person name="Cerqueira G.C."/>
            <person name="Chen F."/>
            <person name="Chen W."/>
            <person name="Choi C."/>
            <person name="Clum A."/>
            <person name="Dos Santos R.A."/>
            <person name="Damasio A.R."/>
            <person name="Diallinas G."/>
            <person name="Emri T."/>
            <person name="Fekete E."/>
            <person name="Flipphi M."/>
            <person name="Freyberg S."/>
            <person name="Gallo A."/>
            <person name="Gournas C."/>
            <person name="Habgood R."/>
            <person name="Hainaut M."/>
            <person name="Harispe M.L."/>
            <person name="Henrissat B."/>
            <person name="Hilden K.S."/>
            <person name="Hope R."/>
            <person name="Hossain A."/>
            <person name="Karabika E."/>
            <person name="Karaffa L."/>
            <person name="Karanyi Z."/>
            <person name="Krasevec N."/>
            <person name="Kuo A."/>
            <person name="Kusch H."/>
            <person name="LaButti K."/>
            <person name="Lagendijk E.L."/>
            <person name="Lapidus A."/>
            <person name="Levasseur A."/>
            <person name="Lindquist E."/>
            <person name="Lipzen A."/>
            <person name="Logrieco A.F."/>
            <person name="MacCabe A."/>
            <person name="Maekelae M.R."/>
            <person name="Malavazi I."/>
            <person name="Melin P."/>
            <person name="Meyer V."/>
            <person name="Mielnichuk N."/>
            <person name="Miskei M."/>
            <person name="Molnar A.P."/>
            <person name="Mule G."/>
            <person name="Ngan C.Y."/>
            <person name="Orejas M."/>
            <person name="Orosz E."/>
            <person name="Ouedraogo J.P."/>
            <person name="Overkamp K.M."/>
            <person name="Park H.-S."/>
            <person name="Perrone G."/>
            <person name="Piumi F."/>
            <person name="Punt P.J."/>
            <person name="Ram A.F."/>
            <person name="Ramon A."/>
            <person name="Rauscher S."/>
            <person name="Record E."/>
            <person name="Riano-Pachon D.M."/>
            <person name="Robert V."/>
            <person name="Roehrig J."/>
            <person name="Ruller R."/>
            <person name="Salamov A."/>
            <person name="Salih N.S."/>
            <person name="Samson R.A."/>
            <person name="Sandor E."/>
            <person name="Sanguinetti M."/>
            <person name="Schuetze T."/>
            <person name="Sepcic K."/>
            <person name="Shelest E."/>
            <person name="Sherlock G."/>
            <person name="Sophianopoulou V."/>
            <person name="Squina F.M."/>
            <person name="Sun H."/>
            <person name="Susca A."/>
            <person name="Todd R.B."/>
            <person name="Tsang A."/>
            <person name="Unkles S.E."/>
            <person name="van de Wiele N."/>
            <person name="van Rossen-Uffink D."/>
            <person name="Oliveira J.V."/>
            <person name="Vesth T.C."/>
            <person name="Visser J."/>
            <person name="Yu J.-H."/>
            <person name="Zhou M."/>
            <person name="Andersen M.R."/>
            <person name="Archer D.B."/>
            <person name="Baker S.E."/>
            <person name="Benoit I."/>
            <person name="Brakhage A.A."/>
            <person name="Braus G.H."/>
            <person name="Fischer R."/>
            <person name="Frisvad J.C."/>
            <person name="Goldman G.H."/>
            <person name="Houbraken J."/>
            <person name="Oakley B."/>
            <person name="Pocsi I."/>
            <person name="Scazzocchio C."/>
            <person name="Seiboth B."/>
            <person name="vanKuyk P.A."/>
            <person name="Wortman J."/>
            <person name="Dyer P.S."/>
            <person name="Grigoriev I.V."/>
        </authorList>
    </citation>
    <scope>NUCLEOTIDE SEQUENCE [LARGE SCALE GENOMIC DNA]</scope>
    <source>
        <strain evidence="3">CBS 101740 / IMI 381727 / IBT 21946</strain>
    </source>
</reference>
<proteinExistence type="predicted"/>
<feature type="compositionally biased region" description="Polar residues" evidence="1">
    <location>
        <begin position="38"/>
        <end position="49"/>
    </location>
</feature>
<evidence type="ECO:0000256" key="1">
    <source>
        <dbReference type="SAM" id="MobiDB-lite"/>
    </source>
</evidence>
<organism evidence="2 3">
    <name type="scientific">Aspergillus brasiliensis (strain CBS 101740 / IMI 381727 / IBT 21946)</name>
    <dbReference type="NCBI Taxonomy" id="767769"/>
    <lineage>
        <taxon>Eukaryota</taxon>
        <taxon>Fungi</taxon>
        <taxon>Dikarya</taxon>
        <taxon>Ascomycota</taxon>
        <taxon>Pezizomycotina</taxon>
        <taxon>Eurotiomycetes</taxon>
        <taxon>Eurotiomycetidae</taxon>
        <taxon>Eurotiales</taxon>
        <taxon>Aspergillaceae</taxon>
        <taxon>Aspergillus</taxon>
        <taxon>Aspergillus subgen. Circumdati</taxon>
    </lineage>
</organism>
<dbReference type="OrthoDB" id="10482386at2759"/>
<evidence type="ECO:0000313" key="2">
    <source>
        <dbReference type="EMBL" id="OJJ65960.1"/>
    </source>
</evidence>
<name>A0A1L9U2P5_ASPBC</name>
<keyword evidence="3" id="KW-1185">Reference proteome</keyword>
<accession>A0A1L9U2P5</accession>
<dbReference type="RefSeq" id="XP_067473210.1">
    <property type="nucleotide sequence ID" value="XM_067628169.1"/>
</dbReference>
<sequence>MITIGLDPGNRTRGMKSPIRTYHGLSEQLYLGPYSQKAPRTTPTRLSNTNRKETEAKPSDPSLPPSWPFPRVPLPYVFATFCFNRISYGTLRQDSLGRELAVNEAIYLFCQSANKICARQFH</sequence>
<dbReference type="AlphaFoldDB" id="A0A1L9U2P5"/>
<dbReference type="GeneID" id="93580657"/>